<dbReference type="PROSITE" id="PS51012">
    <property type="entry name" value="ABC_TM2"/>
    <property type="match status" value="1"/>
</dbReference>
<organism evidence="11 12">
    <name type="scientific">Geomobilimonas luticola</name>
    <dbReference type="NCBI Taxonomy" id="1114878"/>
    <lineage>
        <taxon>Bacteria</taxon>
        <taxon>Pseudomonadati</taxon>
        <taxon>Thermodesulfobacteriota</taxon>
        <taxon>Desulfuromonadia</taxon>
        <taxon>Geobacterales</taxon>
        <taxon>Geobacteraceae</taxon>
        <taxon>Geomobilimonas</taxon>
    </lineage>
</organism>
<evidence type="ECO:0000256" key="3">
    <source>
        <dbReference type="ARBA" id="ARBA00022448"/>
    </source>
</evidence>
<dbReference type="Pfam" id="PF01061">
    <property type="entry name" value="ABC2_membrane"/>
    <property type="match status" value="1"/>
</dbReference>
<sequence>MHNIARLIGRQLNPVVYLQAIVSVAGTVFCRRGLLWEMSKRDIHDRYAGQWLGSLWAIIYPVFIISLYIFVFAYVFEIRGPSSGKGTADFTIYLLSGLLSWMSFQEILGRSPNAVINETSMVKQVVFPVEVIPLKAIFSAVLTQTIATALLITFMFFKQVNLPWTLVLWPVLVAVQIVGMVGISFLFSSVTPFFRDTKDIIQVTSQMIMYTTPIFYSMHMVPTWAKPVVLANPITHMVLCYQDVLYYGTITNPVSWLVFTGFSLVLLGIGARSFVVLKNFFGNVL</sequence>
<evidence type="ECO:0000256" key="7">
    <source>
        <dbReference type="ARBA" id="ARBA00023047"/>
    </source>
</evidence>
<dbReference type="InterPro" id="IPR047817">
    <property type="entry name" value="ABC2_TM_bact-type"/>
</dbReference>
<comment type="subcellular location">
    <subcellularLocation>
        <location evidence="1 9">Cell membrane</location>
        <topology evidence="1 9">Multi-pass membrane protein</topology>
    </subcellularLocation>
</comment>
<accession>A0ABS5SHS9</accession>
<keyword evidence="12" id="KW-1185">Reference proteome</keyword>
<dbReference type="PANTHER" id="PTHR30413">
    <property type="entry name" value="INNER MEMBRANE TRANSPORT PERMEASE"/>
    <property type="match status" value="1"/>
</dbReference>
<gene>
    <name evidence="11" type="ORF">KI810_14195</name>
</gene>
<evidence type="ECO:0000256" key="8">
    <source>
        <dbReference type="ARBA" id="ARBA00023136"/>
    </source>
</evidence>
<keyword evidence="4 9" id="KW-1003">Cell membrane</keyword>
<evidence type="ECO:0000256" key="9">
    <source>
        <dbReference type="RuleBase" id="RU361157"/>
    </source>
</evidence>
<feature type="transmembrane region" description="Helical" evidence="9">
    <location>
        <begin position="54"/>
        <end position="76"/>
    </location>
</feature>
<feature type="transmembrane region" description="Helical" evidence="9">
    <location>
        <begin position="12"/>
        <end position="34"/>
    </location>
</feature>
<comment type="similarity">
    <text evidence="2 9">Belongs to the ABC-2 integral membrane protein family.</text>
</comment>
<name>A0ABS5SHS9_9BACT</name>
<evidence type="ECO:0000256" key="2">
    <source>
        <dbReference type="ARBA" id="ARBA00007783"/>
    </source>
</evidence>
<reference evidence="11 12" key="1">
    <citation type="submission" date="2021-05" db="EMBL/GenBank/DDBJ databases">
        <title>The draft genome of Geobacter luticola JCM 17780.</title>
        <authorList>
            <person name="Xu Z."/>
            <person name="Masuda Y."/>
            <person name="Itoh H."/>
            <person name="Senoo K."/>
        </authorList>
    </citation>
    <scope>NUCLEOTIDE SEQUENCE [LARGE SCALE GENOMIC DNA]</scope>
    <source>
        <strain evidence="11 12">JCM 17780</strain>
    </source>
</reference>
<evidence type="ECO:0000256" key="4">
    <source>
        <dbReference type="ARBA" id="ARBA00022475"/>
    </source>
</evidence>
<keyword evidence="5 9" id="KW-0812">Transmembrane</keyword>
<keyword evidence="7" id="KW-0762">Sugar transport</keyword>
<evidence type="ECO:0000256" key="5">
    <source>
        <dbReference type="ARBA" id="ARBA00022692"/>
    </source>
</evidence>
<feature type="transmembrane region" description="Helical" evidence="9">
    <location>
        <begin position="164"/>
        <end position="187"/>
    </location>
</feature>
<comment type="caution">
    <text evidence="9">Lacks conserved residue(s) required for the propagation of feature annotation.</text>
</comment>
<feature type="domain" description="ABC transmembrane type-2" evidence="10">
    <location>
        <begin position="52"/>
        <end position="277"/>
    </location>
</feature>
<dbReference type="RefSeq" id="WP_214176219.1">
    <property type="nucleotide sequence ID" value="NZ_JAHCVK010000008.1"/>
</dbReference>
<keyword evidence="8 9" id="KW-0472">Membrane</keyword>
<keyword evidence="3 9" id="KW-0813">Transport</keyword>
<evidence type="ECO:0000313" key="11">
    <source>
        <dbReference type="EMBL" id="MBT0654211.1"/>
    </source>
</evidence>
<keyword evidence="7" id="KW-0625">Polysaccharide transport</keyword>
<feature type="transmembrane region" description="Helical" evidence="9">
    <location>
        <begin position="136"/>
        <end position="157"/>
    </location>
</feature>
<dbReference type="EMBL" id="JAHCVK010000008">
    <property type="protein sequence ID" value="MBT0654211.1"/>
    <property type="molecule type" value="Genomic_DNA"/>
</dbReference>
<dbReference type="InterPro" id="IPR013525">
    <property type="entry name" value="ABC2_TM"/>
</dbReference>
<evidence type="ECO:0000313" key="12">
    <source>
        <dbReference type="Proteomes" id="UP000756860"/>
    </source>
</evidence>
<dbReference type="PANTHER" id="PTHR30413:SF10">
    <property type="entry name" value="CAPSULE POLYSACCHARIDE EXPORT INNER-MEMBRANE PROTEIN CTRC"/>
    <property type="match status" value="1"/>
</dbReference>
<proteinExistence type="inferred from homology"/>
<dbReference type="Proteomes" id="UP000756860">
    <property type="component" value="Unassembled WGS sequence"/>
</dbReference>
<keyword evidence="6 9" id="KW-1133">Transmembrane helix</keyword>
<evidence type="ECO:0000256" key="1">
    <source>
        <dbReference type="ARBA" id="ARBA00004651"/>
    </source>
</evidence>
<comment type="caution">
    <text evidence="11">The sequence shown here is derived from an EMBL/GenBank/DDBJ whole genome shotgun (WGS) entry which is preliminary data.</text>
</comment>
<feature type="transmembrane region" description="Helical" evidence="9">
    <location>
        <begin position="254"/>
        <end position="277"/>
    </location>
</feature>
<evidence type="ECO:0000256" key="6">
    <source>
        <dbReference type="ARBA" id="ARBA00022989"/>
    </source>
</evidence>
<evidence type="ECO:0000259" key="10">
    <source>
        <dbReference type="PROSITE" id="PS51012"/>
    </source>
</evidence>
<protein>
    <recommendedName>
        <fullName evidence="9">Transport permease protein</fullName>
    </recommendedName>
</protein>